<name>A0AAN7BHB2_9PEZI</name>
<comment type="caution">
    <text evidence="2">The sequence shown here is derived from an EMBL/GenBank/DDBJ whole genome shotgun (WGS) entry which is preliminary data.</text>
</comment>
<reference evidence="2" key="1">
    <citation type="journal article" date="2023" name="Mol. Phylogenet. Evol.">
        <title>Genome-scale phylogeny and comparative genomics of the fungal order Sordariales.</title>
        <authorList>
            <person name="Hensen N."/>
            <person name="Bonometti L."/>
            <person name="Westerberg I."/>
            <person name="Brannstrom I.O."/>
            <person name="Guillou S."/>
            <person name="Cros-Aarteil S."/>
            <person name="Calhoun S."/>
            <person name="Haridas S."/>
            <person name="Kuo A."/>
            <person name="Mondo S."/>
            <person name="Pangilinan J."/>
            <person name="Riley R."/>
            <person name="LaButti K."/>
            <person name="Andreopoulos B."/>
            <person name="Lipzen A."/>
            <person name="Chen C."/>
            <person name="Yan M."/>
            <person name="Daum C."/>
            <person name="Ng V."/>
            <person name="Clum A."/>
            <person name="Steindorff A."/>
            <person name="Ohm R.A."/>
            <person name="Martin F."/>
            <person name="Silar P."/>
            <person name="Natvig D.O."/>
            <person name="Lalanne C."/>
            <person name="Gautier V."/>
            <person name="Ament-Velasquez S.L."/>
            <person name="Kruys A."/>
            <person name="Hutchinson M.I."/>
            <person name="Powell A.J."/>
            <person name="Barry K."/>
            <person name="Miller A.N."/>
            <person name="Grigoriev I.V."/>
            <person name="Debuchy R."/>
            <person name="Gladieux P."/>
            <person name="Hiltunen Thoren M."/>
            <person name="Johannesson H."/>
        </authorList>
    </citation>
    <scope>NUCLEOTIDE SEQUENCE</scope>
    <source>
        <strain evidence="2">CBS 990.96</strain>
    </source>
</reference>
<reference evidence="2" key="2">
    <citation type="submission" date="2023-05" db="EMBL/GenBank/DDBJ databases">
        <authorList>
            <consortium name="Lawrence Berkeley National Laboratory"/>
            <person name="Steindorff A."/>
            <person name="Hensen N."/>
            <person name="Bonometti L."/>
            <person name="Westerberg I."/>
            <person name="Brannstrom I.O."/>
            <person name="Guillou S."/>
            <person name="Cros-Aarteil S."/>
            <person name="Calhoun S."/>
            <person name="Haridas S."/>
            <person name="Kuo A."/>
            <person name="Mondo S."/>
            <person name="Pangilinan J."/>
            <person name="Riley R."/>
            <person name="Labutti K."/>
            <person name="Andreopoulos B."/>
            <person name="Lipzen A."/>
            <person name="Chen C."/>
            <person name="Yanf M."/>
            <person name="Daum C."/>
            <person name="Ng V."/>
            <person name="Clum A."/>
            <person name="Ohm R."/>
            <person name="Martin F."/>
            <person name="Silar P."/>
            <person name="Natvig D."/>
            <person name="Lalanne C."/>
            <person name="Gautier V."/>
            <person name="Ament-Velasquez S.L."/>
            <person name="Kruys A."/>
            <person name="Hutchinson M.I."/>
            <person name="Powell A.J."/>
            <person name="Barry K."/>
            <person name="Miller A.N."/>
            <person name="Grigoriev I.V."/>
            <person name="Debuchy R."/>
            <person name="Gladieux P."/>
            <person name="Thoren M.H."/>
            <person name="Johannesson H."/>
        </authorList>
    </citation>
    <scope>NUCLEOTIDE SEQUENCE</scope>
    <source>
        <strain evidence="2">CBS 990.96</strain>
    </source>
</reference>
<accession>A0AAN7BHB2</accession>
<gene>
    <name evidence="2" type="ORF">QBC38DRAFT_459470</name>
</gene>
<feature type="region of interest" description="Disordered" evidence="1">
    <location>
        <begin position="33"/>
        <end position="57"/>
    </location>
</feature>
<evidence type="ECO:0000313" key="2">
    <source>
        <dbReference type="EMBL" id="KAK4223346.1"/>
    </source>
</evidence>
<dbReference type="AlphaFoldDB" id="A0AAN7BHB2"/>
<protein>
    <submittedName>
        <fullName evidence="2">Uncharacterized protein</fullName>
    </submittedName>
</protein>
<keyword evidence="3" id="KW-1185">Reference proteome</keyword>
<feature type="compositionally biased region" description="Acidic residues" evidence="1">
    <location>
        <begin position="33"/>
        <end position="45"/>
    </location>
</feature>
<feature type="compositionally biased region" description="Basic and acidic residues" evidence="1">
    <location>
        <begin position="46"/>
        <end position="57"/>
    </location>
</feature>
<proteinExistence type="predicted"/>
<evidence type="ECO:0000256" key="1">
    <source>
        <dbReference type="SAM" id="MobiDB-lite"/>
    </source>
</evidence>
<sequence length="310" mass="35989">MLARLFRLLEYVKHGIKNIQTCNAEVPVDIADDSASEDEESEDEDNNRSINDEKQEKGLSETGQVFWGLELPWIATAMRALLPHSLEFSRLVKMNTINVRDDHWSCDDQGGHTTYKALMMKVAFRVLNLTLGSGDATDQMIWVAHREIREQVLLKELRITTTMVFGGSYNKYMRRKCLIRYIGPNLEKLTLVDDWIGWSIIQDELTFPCDSDSEDPDCTLRKKLNIGRINTMLRRFAQHVGKIKQEPRRLESFKHFTFVSAPDWPIYWPRFDNEDIMRAFANGGVQFKCLYAREDASWIPGNLEDDVNLY</sequence>
<organism evidence="2 3">
    <name type="scientific">Podospora fimiseda</name>
    <dbReference type="NCBI Taxonomy" id="252190"/>
    <lineage>
        <taxon>Eukaryota</taxon>
        <taxon>Fungi</taxon>
        <taxon>Dikarya</taxon>
        <taxon>Ascomycota</taxon>
        <taxon>Pezizomycotina</taxon>
        <taxon>Sordariomycetes</taxon>
        <taxon>Sordariomycetidae</taxon>
        <taxon>Sordariales</taxon>
        <taxon>Podosporaceae</taxon>
        <taxon>Podospora</taxon>
    </lineage>
</organism>
<evidence type="ECO:0000313" key="3">
    <source>
        <dbReference type="Proteomes" id="UP001301958"/>
    </source>
</evidence>
<dbReference type="Proteomes" id="UP001301958">
    <property type="component" value="Unassembled WGS sequence"/>
</dbReference>
<dbReference type="EMBL" id="MU865430">
    <property type="protein sequence ID" value="KAK4223346.1"/>
    <property type="molecule type" value="Genomic_DNA"/>
</dbReference>